<dbReference type="SUPFAM" id="SSF47226">
    <property type="entry name" value="Histidine-containing phosphotransfer domain, HPT domain"/>
    <property type="match status" value="1"/>
</dbReference>
<evidence type="ECO:0000256" key="10">
    <source>
        <dbReference type="ARBA" id="ARBA00022840"/>
    </source>
</evidence>
<dbReference type="PRINTS" id="PR00344">
    <property type="entry name" value="BCTRLSENSOR"/>
</dbReference>
<dbReference type="SUPFAM" id="SSF47384">
    <property type="entry name" value="Homodimeric domain of signal transducing histidine kinase"/>
    <property type="match status" value="1"/>
</dbReference>
<dbReference type="CDD" id="cd16922">
    <property type="entry name" value="HATPase_EvgS-ArcB-TorS-like"/>
    <property type="match status" value="1"/>
</dbReference>
<dbReference type="Gene3D" id="1.10.287.130">
    <property type="match status" value="1"/>
</dbReference>
<dbReference type="PANTHER" id="PTHR43047:SF64">
    <property type="entry name" value="HISTIDINE KINASE CONTAINING CHEY-HOMOLOGOUS RECEIVER DOMAIN AND PAS DOMAIN-RELATED"/>
    <property type="match status" value="1"/>
</dbReference>
<dbReference type="PANTHER" id="PTHR43047">
    <property type="entry name" value="TWO-COMPONENT HISTIDINE PROTEIN KINASE"/>
    <property type="match status" value="1"/>
</dbReference>
<keyword evidence="21" id="KW-1185">Reference proteome</keyword>
<dbReference type="EMBL" id="WHJG01000004">
    <property type="protein sequence ID" value="NHZ78909.1"/>
    <property type="molecule type" value="Genomic_DNA"/>
</dbReference>
<dbReference type="CDD" id="cd12914">
    <property type="entry name" value="PDC1_DGC_like"/>
    <property type="match status" value="1"/>
</dbReference>
<feature type="domain" description="Histidine kinase" evidence="17">
    <location>
        <begin position="361"/>
        <end position="579"/>
    </location>
</feature>
<keyword evidence="5" id="KW-0997">Cell inner membrane</keyword>
<dbReference type="RefSeq" id="WP_167085870.1">
    <property type="nucleotide sequence ID" value="NZ_WHJG01000004.1"/>
</dbReference>
<keyword evidence="9" id="KW-0418">Kinase</keyword>
<evidence type="ECO:0000313" key="21">
    <source>
        <dbReference type="Proteomes" id="UP000621455"/>
    </source>
</evidence>
<keyword evidence="13 16" id="KW-0472">Membrane</keyword>
<dbReference type="InterPro" id="IPR011006">
    <property type="entry name" value="CheY-like_superfamily"/>
</dbReference>
<comment type="catalytic activity">
    <reaction evidence="1">
        <text>ATP + protein L-histidine = ADP + protein N-phospho-L-histidine.</text>
        <dbReference type="EC" id="2.7.13.3"/>
    </reaction>
</comment>
<keyword evidence="6 15" id="KW-0597">Phosphoprotein</keyword>
<dbReference type="CDD" id="cd00082">
    <property type="entry name" value="HisKA"/>
    <property type="match status" value="1"/>
</dbReference>
<dbReference type="SMART" id="SM00387">
    <property type="entry name" value="HATPase_c"/>
    <property type="match status" value="1"/>
</dbReference>
<keyword evidence="10" id="KW-0067">ATP-binding</keyword>
<keyword evidence="4" id="KW-1003">Cell membrane</keyword>
<evidence type="ECO:0000256" key="4">
    <source>
        <dbReference type="ARBA" id="ARBA00022475"/>
    </source>
</evidence>
<dbReference type="InterPro" id="IPR003594">
    <property type="entry name" value="HATPase_dom"/>
</dbReference>
<keyword evidence="10" id="KW-0547">Nucleotide-binding</keyword>
<keyword evidence="8 16" id="KW-0812">Transmembrane</keyword>
<organism evidence="20 21">
    <name type="scientific">Massilia frigida</name>
    <dbReference type="NCBI Taxonomy" id="2609281"/>
    <lineage>
        <taxon>Bacteria</taxon>
        <taxon>Pseudomonadati</taxon>
        <taxon>Pseudomonadota</taxon>
        <taxon>Betaproteobacteria</taxon>
        <taxon>Burkholderiales</taxon>
        <taxon>Oxalobacteraceae</taxon>
        <taxon>Telluria group</taxon>
        <taxon>Massilia</taxon>
    </lineage>
</organism>
<evidence type="ECO:0000256" key="6">
    <source>
        <dbReference type="ARBA" id="ARBA00022553"/>
    </source>
</evidence>
<reference evidence="20 21" key="1">
    <citation type="submission" date="2019-10" db="EMBL/GenBank/DDBJ databases">
        <title>Taxonomy of Antarctic Massilia spp.: description of Massilia rubra sp. nov., Massilia aquatica sp. nov., Massilia mucilaginosa sp. nov., Massilia frigida sp. nov. isolated from streams, lakes and regoliths.</title>
        <authorList>
            <person name="Holochova P."/>
            <person name="Sedlacek I."/>
            <person name="Kralova S."/>
            <person name="Maslanova I."/>
            <person name="Busse H.-J."/>
            <person name="Stankova E."/>
            <person name="Vrbovska V."/>
            <person name="Kovarovic V."/>
            <person name="Bartak M."/>
            <person name="Svec P."/>
            <person name="Pantucek R."/>
        </authorList>
    </citation>
    <scope>NUCLEOTIDE SEQUENCE [LARGE SCALE GENOMIC DNA]</scope>
    <source>
        <strain evidence="20 21">CCM 8695</strain>
    </source>
</reference>
<evidence type="ECO:0000256" key="2">
    <source>
        <dbReference type="ARBA" id="ARBA00004429"/>
    </source>
</evidence>
<evidence type="ECO:0000259" key="17">
    <source>
        <dbReference type="PROSITE" id="PS50109"/>
    </source>
</evidence>
<dbReference type="InterPro" id="IPR036097">
    <property type="entry name" value="HisK_dim/P_sf"/>
</dbReference>
<feature type="transmembrane region" description="Helical" evidence="16">
    <location>
        <begin position="310"/>
        <end position="331"/>
    </location>
</feature>
<proteinExistence type="predicted"/>
<sequence>MPPPTSERPRYRLRASHIALLFGGFLVSAILASLGAASWTAREQTINEWRKQLSNLSLVLAEHIGQQVTSASLVLDSVADSVRAAGVDSDASLRARLGDQAEFLSMRDKARGLPQVDVVTIVAANGDVVNFTRSWPAPAINLADRDYFKAHLLNPGQGLYFSKPVRNKGNGQWTFYLSRRVNGPQGELLAIVLVGFSCTSLSDFYQRITLGEGASISLYRRDFTLLARWPHIDSLIGQLNLSGTSYQVIEQMRQSSGVILSSVPRFTEGREAVTRLGAPRLVQHYPLIVNLTITESLMLARWREFNTARIVLAALAILAVVSASMVLLRLLQRRERDFTLTRHLMDKADAANRAKSDFLAMMSHEVRTPLTAIIGFAELLGTADEPALRGQAGQVILRNGHHLLSVINDILDIAKIEAGRLGLEQVAFSPVQTVTEIESMMGAQAHSKGIDFRVRVHYPFPAQVVGDPTRWKQILFNLCSNAIKFTELGCVELDLWYEKAPARLACRVRDSGIGMSPEQCARLFEPFQQAGLDTTRKYGGTGLGLYLVQQLVTRMGGTVQVSSAAGEGSAFEVGILARSGDGTAWLAGPAPGAPPAPVVAVAPPALHGRVLLAEDGPDNRALIGAFLNRLGIRCEMAENGARAVEMVLAGNFDLVLMDIQMPLMDGVAATELLRAAGVGIPVVALTANIMTADVARYLAAGCSHCVGKPVDFTALGALLAQLLPALPPAPVMSPEQLAVFVDIRARFEAGLAGRLERIATHAAAGEAAEAAALAHMLKGSAGSFGYPHVTELAGALERALLDGENAAAAGLLKQLQQLEEVRRVLAGAGEPGGADEE</sequence>
<dbReference type="Pfam" id="PF02518">
    <property type="entry name" value="HATPase_c"/>
    <property type="match status" value="1"/>
</dbReference>
<dbReference type="Gene3D" id="3.40.50.2300">
    <property type="match status" value="1"/>
</dbReference>
<evidence type="ECO:0000256" key="15">
    <source>
        <dbReference type="PROSITE-ProRule" id="PRU00169"/>
    </source>
</evidence>
<comment type="subcellular location">
    <subcellularLocation>
        <location evidence="2">Cell inner membrane</location>
        <topology evidence="2">Multi-pass membrane protein</topology>
    </subcellularLocation>
</comment>
<evidence type="ECO:0000256" key="5">
    <source>
        <dbReference type="ARBA" id="ARBA00022519"/>
    </source>
</evidence>
<dbReference type="SUPFAM" id="SSF55874">
    <property type="entry name" value="ATPase domain of HSP90 chaperone/DNA topoisomerase II/histidine kinase"/>
    <property type="match status" value="1"/>
</dbReference>
<gene>
    <name evidence="20" type="ORF">F2P44_06395</name>
</gene>
<dbReference type="Proteomes" id="UP000621455">
    <property type="component" value="Unassembled WGS sequence"/>
</dbReference>
<feature type="domain" description="Response regulatory" evidence="18">
    <location>
        <begin position="609"/>
        <end position="723"/>
    </location>
</feature>
<name>A0ABX0N0Z5_9BURK</name>
<evidence type="ECO:0000256" key="8">
    <source>
        <dbReference type="ARBA" id="ARBA00022692"/>
    </source>
</evidence>
<evidence type="ECO:0000256" key="13">
    <source>
        <dbReference type="ARBA" id="ARBA00023136"/>
    </source>
</evidence>
<protein>
    <recommendedName>
        <fullName evidence="3">histidine kinase</fullName>
        <ecNumber evidence="3">2.7.13.3</ecNumber>
    </recommendedName>
</protein>
<dbReference type="EC" id="2.7.13.3" evidence="3"/>
<keyword evidence="7" id="KW-0808">Transferase</keyword>
<keyword evidence="12" id="KW-0902">Two-component regulatory system</keyword>
<evidence type="ECO:0000256" key="16">
    <source>
        <dbReference type="SAM" id="Phobius"/>
    </source>
</evidence>
<accession>A0ABX0N0Z5</accession>
<evidence type="ECO:0000256" key="11">
    <source>
        <dbReference type="ARBA" id="ARBA00022989"/>
    </source>
</evidence>
<dbReference type="PROSITE" id="PS50109">
    <property type="entry name" value="HIS_KIN"/>
    <property type="match status" value="1"/>
</dbReference>
<dbReference type="CDD" id="cd17546">
    <property type="entry name" value="REC_hyHK_CKI1_RcsC-like"/>
    <property type="match status" value="1"/>
</dbReference>
<dbReference type="Pfam" id="PF01627">
    <property type="entry name" value="Hpt"/>
    <property type="match status" value="1"/>
</dbReference>
<dbReference type="Gene3D" id="3.30.450.20">
    <property type="entry name" value="PAS domain"/>
    <property type="match status" value="2"/>
</dbReference>
<dbReference type="SUPFAM" id="SSF52172">
    <property type="entry name" value="CheY-like"/>
    <property type="match status" value="1"/>
</dbReference>
<dbReference type="SMART" id="SM00448">
    <property type="entry name" value="REC"/>
    <property type="match status" value="1"/>
</dbReference>
<dbReference type="Pfam" id="PF00072">
    <property type="entry name" value="Response_reg"/>
    <property type="match status" value="1"/>
</dbReference>
<dbReference type="CDD" id="cd12915">
    <property type="entry name" value="PDC2_DGC_like"/>
    <property type="match status" value="1"/>
</dbReference>
<dbReference type="InterPro" id="IPR004358">
    <property type="entry name" value="Sig_transdc_His_kin-like_C"/>
</dbReference>
<evidence type="ECO:0000259" key="19">
    <source>
        <dbReference type="PROSITE" id="PS50894"/>
    </source>
</evidence>
<feature type="transmembrane region" description="Helical" evidence="16">
    <location>
        <begin position="20"/>
        <end position="41"/>
    </location>
</feature>
<dbReference type="InterPro" id="IPR001789">
    <property type="entry name" value="Sig_transdc_resp-reg_receiver"/>
</dbReference>
<dbReference type="PROSITE" id="PS50110">
    <property type="entry name" value="RESPONSE_REGULATORY"/>
    <property type="match status" value="1"/>
</dbReference>
<dbReference type="InterPro" id="IPR036890">
    <property type="entry name" value="HATPase_C_sf"/>
</dbReference>
<dbReference type="Gene3D" id="1.20.120.160">
    <property type="entry name" value="HPT domain"/>
    <property type="match status" value="1"/>
</dbReference>
<evidence type="ECO:0000256" key="14">
    <source>
        <dbReference type="PROSITE-ProRule" id="PRU00110"/>
    </source>
</evidence>
<evidence type="ECO:0000256" key="9">
    <source>
        <dbReference type="ARBA" id="ARBA00022777"/>
    </source>
</evidence>
<feature type="modified residue" description="Phosphohistidine" evidence="14">
    <location>
        <position position="775"/>
    </location>
</feature>
<feature type="domain" description="HPt" evidence="19">
    <location>
        <begin position="736"/>
        <end position="828"/>
    </location>
</feature>
<evidence type="ECO:0000259" key="18">
    <source>
        <dbReference type="PROSITE" id="PS50110"/>
    </source>
</evidence>
<dbReference type="SMART" id="SM00388">
    <property type="entry name" value="HisKA"/>
    <property type="match status" value="1"/>
</dbReference>
<keyword evidence="11 16" id="KW-1133">Transmembrane helix</keyword>
<evidence type="ECO:0000256" key="3">
    <source>
        <dbReference type="ARBA" id="ARBA00012438"/>
    </source>
</evidence>
<evidence type="ECO:0000256" key="12">
    <source>
        <dbReference type="ARBA" id="ARBA00023012"/>
    </source>
</evidence>
<dbReference type="Gene3D" id="3.30.565.10">
    <property type="entry name" value="Histidine kinase-like ATPase, C-terminal domain"/>
    <property type="match status" value="1"/>
</dbReference>
<dbReference type="Pfam" id="PF00512">
    <property type="entry name" value="HisKA"/>
    <property type="match status" value="1"/>
</dbReference>
<evidence type="ECO:0000256" key="7">
    <source>
        <dbReference type="ARBA" id="ARBA00022679"/>
    </source>
</evidence>
<evidence type="ECO:0000313" key="20">
    <source>
        <dbReference type="EMBL" id="NHZ78909.1"/>
    </source>
</evidence>
<comment type="caution">
    <text evidence="20">The sequence shown here is derived from an EMBL/GenBank/DDBJ whole genome shotgun (WGS) entry which is preliminary data.</text>
</comment>
<feature type="modified residue" description="4-aspartylphosphate" evidence="15">
    <location>
        <position position="658"/>
    </location>
</feature>
<dbReference type="InterPro" id="IPR008207">
    <property type="entry name" value="Sig_transdc_His_kin_Hpt_dom"/>
</dbReference>
<dbReference type="InterPro" id="IPR005467">
    <property type="entry name" value="His_kinase_dom"/>
</dbReference>
<dbReference type="InterPro" id="IPR036641">
    <property type="entry name" value="HPT_dom_sf"/>
</dbReference>
<dbReference type="InterPro" id="IPR003661">
    <property type="entry name" value="HisK_dim/P_dom"/>
</dbReference>
<dbReference type="PROSITE" id="PS50894">
    <property type="entry name" value="HPT"/>
    <property type="match status" value="1"/>
</dbReference>
<evidence type="ECO:0000256" key="1">
    <source>
        <dbReference type="ARBA" id="ARBA00000085"/>
    </source>
</evidence>